<evidence type="ECO:0000256" key="1">
    <source>
        <dbReference type="SAM" id="MobiDB-lite"/>
    </source>
</evidence>
<dbReference type="PANTHER" id="PTHR34427:SF5">
    <property type="entry name" value="DUF4283 DOMAIN-CONTAINING PROTEIN"/>
    <property type="match status" value="1"/>
</dbReference>
<evidence type="ECO:0000313" key="3">
    <source>
        <dbReference type="Proteomes" id="UP000245207"/>
    </source>
</evidence>
<feature type="region of interest" description="Disordered" evidence="1">
    <location>
        <begin position="304"/>
        <end position="345"/>
    </location>
</feature>
<sequence length="345" mass="39321">MGHGKVVDVYIARKMSKVGKRFGFIRFMGVGDDVEFAKKLSLEWIDNYHLYVSVARFKRSNVNRREHPRMAKHNSTVNNHGIRSQASYANVVAVVLAKVREVETMEKLYYILECEGFTDVDIHHVGGLWVWIAFKNQSACQKFKNKVSLRPYFSVINPVMRNFVVDERMVWIEIEGLPLCAWSSEALKKIGRLWGTFMFFDDDSGENVSCGRLCIRTSHKSIISEVIKVVVAEVSYIVRVREVGVWSTDIKKQNEESDSNLSVDGSEELDMEDDLDMYVKENNQAEPQKEEASVNCKETTQDIGDCSIKDNLCDDGSQNDVRPEEENATKTSRMKLNEGDASSNC</sequence>
<keyword evidence="3" id="KW-1185">Reference proteome</keyword>
<dbReference type="GO" id="GO:0003676">
    <property type="term" value="F:nucleic acid binding"/>
    <property type="evidence" value="ECO:0007669"/>
    <property type="project" value="InterPro"/>
</dbReference>
<evidence type="ECO:0008006" key="4">
    <source>
        <dbReference type="Google" id="ProtNLM"/>
    </source>
</evidence>
<evidence type="ECO:0000313" key="2">
    <source>
        <dbReference type="EMBL" id="PWA66147.1"/>
    </source>
</evidence>
<dbReference type="CDD" id="cd00590">
    <property type="entry name" value="RRM_SF"/>
    <property type="match status" value="1"/>
</dbReference>
<organism evidence="2 3">
    <name type="scientific">Artemisia annua</name>
    <name type="common">Sweet wormwood</name>
    <dbReference type="NCBI Taxonomy" id="35608"/>
    <lineage>
        <taxon>Eukaryota</taxon>
        <taxon>Viridiplantae</taxon>
        <taxon>Streptophyta</taxon>
        <taxon>Embryophyta</taxon>
        <taxon>Tracheophyta</taxon>
        <taxon>Spermatophyta</taxon>
        <taxon>Magnoliopsida</taxon>
        <taxon>eudicotyledons</taxon>
        <taxon>Gunneridae</taxon>
        <taxon>Pentapetalae</taxon>
        <taxon>asterids</taxon>
        <taxon>campanulids</taxon>
        <taxon>Asterales</taxon>
        <taxon>Asteraceae</taxon>
        <taxon>Asteroideae</taxon>
        <taxon>Anthemideae</taxon>
        <taxon>Artemisiinae</taxon>
        <taxon>Artemisia</taxon>
    </lineage>
</organism>
<protein>
    <recommendedName>
        <fullName evidence="4">DUF4283 domain-containing protein</fullName>
    </recommendedName>
</protein>
<dbReference type="Proteomes" id="UP000245207">
    <property type="component" value="Unassembled WGS sequence"/>
</dbReference>
<dbReference type="EMBL" id="PKPP01004095">
    <property type="protein sequence ID" value="PWA66147.1"/>
    <property type="molecule type" value="Genomic_DNA"/>
</dbReference>
<comment type="caution">
    <text evidence="2">The sequence shown here is derived from an EMBL/GenBank/DDBJ whole genome shotgun (WGS) entry which is preliminary data.</text>
</comment>
<reference evidence="2 3" key="1">
    <citation type="journal article" date="2018" name="Mol. Plant">
        <title>The genome of Artemisia annua provides insight into the evolution of Asteraceae family and artemisinin biosynthesis.</title>
        <authorList>
            <person name="Shen Q."/>
            <person name="Zhang L."/>
            <person name="Liao Z."/>
            <person name="Wang S."/>
            <person name="Yan T."/>
            <person name="Shi P."/>
            <person name="Liu M."/>
            <person name="Fu X."/>
            <person name="Pan Q."/>
            <person name="Wang Y."/>
            <person name="Lv Z."/>
            <person name="Lu X."/>
            <person name="Zhang F."/>
            <person name="Jiang W."/>
            <person name="Ma Y."/>
            <person name="Chen M."/>
            <person name="Hao X."/>
            <person name="Li L."/>
            <person name="Tang Y."/>
            <person name="Lv G."/>
            <person name="Zhou Y."/>
            <person name="Sun X."/>
            <person name="Brodelius P.E."/>
            <person name="Rose J.K.C."/>
            <person name="Tang K."/>
        </authorList>
    </citation>
    <scope>NUCLEOTIDE SEQUENCE [LARGE SCALE GENOMIC DNA]</scope>
    <source>
        <strain evidence="3">cv. Huhao1</strain>
        <tissue evidence="2">Leaf</tissue>
    </source>
</reference>
<name>A0A2U1MY39_ARTAN</name>
<dbReference type="AlphaFoldDB" id="A0A2U1MY39"/>
<accession>A0A2U1MY39</accession>
<dbReference type="SUPFAM" id="SSF54928">
    <property type="entry name" value="RNA-binding domain, RBD"/>
    <property type="match status" value="1"/>
</dbReference>
<dbReference type="PANTHER" id="PTHR34427">
    <property type="entry name" value="DUF4283 DOMAIN PROTEIN"/>
    <property type="match status" value="1"/>
</dbReference>
<dbReference type="InterPro" id="IPR035979">
    <property type="entry name" value="RBD_domain_sf"/>
</dbReference>
<proteinExistence type="predicted"/>
<gene>
    <name evidence="2" type="ORF">CTI12_AA331330</name>
</gene>
<dbReference type="OrthoDB" id="1744977at2759"/>